<keyword evidence="6" id="KW-0418">Kinase</keyword>
<keyword evidence="11" id="KW-1185">Reference proteome</keyword>
<proteinExistence type="predicted"/>
<comment type="catalytic activity">
    <reaction evidence="1">
        <text>ATP + protein L-histidine = ADP + protein N-phospho-L-histidine.</text>
        <dbReference type="EC" id="2.7.13.3"/>
    </reaction>
</comment>
<dbReference type="RefSeq" id="WP_343804426.1">
    <property type="nucleotide sequence ID" value="NZ_BAAADE010000002.1"/>
</dbReference>
<evidence type="ECO:0000256" key="6">
    <source>
        <dbReference type="ARBA" id="ARBA00022777"/>
    </source>
</evidence>
<organism evidence="10 11">
    <name type="scientific">Paenochrobactrum glaciei</name>
    <dbReference type="NCBI Taxonomy" id="486407"/>
    <lineage>
        <taxon>Bacteria</taxon>
        <taxon>Pseudomonadati</taxon>
        <taxon>Pseudomonadota</taxon>
        <taxon>Alphaproteobacteria</taxon>
        <taxon>Hyphomicrobiales</taxon>
        <taxon>Brucellaceae</taxon>
        <taxon>Paenochrobactrum</taxon>
    </lineage>
</organism>
<dbReference type="PANTHER" id="PTHR43065:SF10">
    <property type="entry name" value="PEROXIDE STRESS-ACTIVATED HISTIDINE KINASE MAK3"/>
    <property type="match status" value="1"/>
</dbReference>
<feature type="domain" description="Histidine kinase" evidence="9">
    <location>
        <begin position="138"/>
        <end position="357"/>
    </location>
</feature>
<dbReference type="EMBL" id="BAAADE010000002">
    <property type="protein sequence ID" value="GAA0602348.1"/>
    <property type="molecule type" value="Genomic_DNA"/>
</dbReference>
<evidence type="ECO:0000256" key="2">
    <source>
        <dbReference type="ARBA" id="ARBA00012438"/>
    </source>
</evidence>
<keyword evidence="3" id="KW-0597">Phosphoprotein</keyword>
<keyword evidence="7" id="KW-0067">ATP-binding</keyword>
<protein>
    <recommendedName>
        <fullName evidence="2">histidine kinase</fullName>
        <ecNumber evidence="2">2.7.13.3</ecNumber>
    </recommendedName>
</protein>
<name>A0ABP3R6E4_9HYPH</name>
<evidence type="ECO:0000256" key="3">
    <source>
        <dbReference type="ARBA" id="ARBA00022553"/>
    </source>
</evidence>
<dbReference type="Gene3D" id="3.30.565.10">
    <property type="entry name" value="Histidine kinase-like ATPase, C-terminal domain"/>
    <property type="match status" value="1"/>
</dbReference>
<dbReference type="InterPro" id="IPR004358">
    <property type="entry name" value="Sig_transdc_His_kin-like_C"/>
</dbReference>
<dbReference type="Proteomes" id="UP001424441">
    <property type="component" value="Unassembled WGS sequence"/>
</dbReference>
<dbReference type="InterPro" id="IPR003594">
    <property type="entry name" value="HATPase_dom"/>
</dbReference>
<evidence type="ECO:0000313" key="11">
    <source>
        <dbReference type="Proteomes" id="UP001424441"/>
    </source>
</evidence>
<accession>A0ABP3R6E4</accession>
<reference evidence="11" key="1">
    <citation type="journal article" date="2019" name="Int. J. Syst. Evol. Microbiol.">
        <title>The Global Catalogue of Microorganisms (GCM) 10K type strain sequencing project: providing services to taxonomists for standard genome sequencing and annotation.</title>
        <authorList>
            <consortium name="The Broad Institute Genomics Platform"/>
            <consortium name="The Broad Institute Genome Sequencing Center for Infectious Disease"/>
            <person name="Wu L."/>
            <person name="Ma J."/>
        </authorList>
    </citation>
    <scope>NUCLEOTIDE SEQUENCE [LARGE SCALE GENOMIC DNA]</scope>
    <source>
        <strain evidence="11">JCM 15115</strain>
    </source>
</reference>
<dbReference type="PANTHER" id="PTHR43065">
    <property type="entry name" value="SENSOR HISTIDINE KINASE"/>
    <property type="match status" value="1"/>
</dbReference>
<dbReference type="CDD" id="cd00082">
    <property type="entry name" value="HisKA"/>
    <property type="match status" value="1"/>
</dbReference>
<comment type="caution">
    <text evidence="10">The sequence shown here is derived from an EMBL/GenBank/DDBJ whole genome shotgun (WGS) entry which is preliminary data.</text>
</comment>
<dbReference type="EC" id="2.7.13.3" evidence="2"/>
<evidence type="ECO:0000256" key="4">
    <source>
        <dbReference type="ARBA" id="ARBA00022679"/>
    </source>
</evidence>
<dbReference type="Gene3D" id="1.10.287.130">
    <property type="match status" value="1"/>
</dbReference>
<sequence length="370" mass="40818">MDAVPLSLLVLDSLNQAIIVLNKQNHIIYANLEAEVFFKTGAAMLRRQELAQLLPVGSPLIAMVEQSRARDVPCQEYRLDLSSPRLGDDKITDIYMRPLVEMPGHMLLVFKEKTLAEKIERQLSYRGAAQSVSGLASMLAHEIKNPLSGIRGAAQLLETVVEPSDQPLTVLIRDEADRIVKLVDRMEIFSDERPVEKEPVNIHNILSHVRALAVHGFGKSIDFIEDYDPSLPPVLANRDQLVQVVLNLVKNAAEAIGKRTDGEIILKSAYKPGLHFVRTEQQQKVSLPLEITVSDNGGGVPADMLPHLFDPFITGKTNGSGLGLALVAKIVREHGGVIECDSQNGRTLFRMLMPMWTGEMGQTDRSGSAR</sequence>
<evidence type="ECO:0000259" key="9">
    <source>
        <dbReference type="PROSITE" id="PS50109"/>
    </source>
</evidence>
<keyword evidence="5" id="KW-0547">Nucleotide-binding</keyword>
<dbReference type="Pfam" id="PF00512">
    <property type="entry name" value="HisKA"/>
    <property type="match status" value="1"/>
</dbReference>
<dbReference type="Gene3D" id="3.30.450.20">
    <property type="entry name" value="PAS domain"/>
    <property type="match status" value="1"/>
</dbReference>
<dbReference type="Pfam" id="PF02518">
    <property type="entry name" value="HATPase_c"/>
    <property type="match status" value="1"/>
</dbReference>
<evidence type="ECO:0000256" key="5">
    <source>
        <dbReference type="ARBA" id="ARBA00022741"/>
    </source>
</evidence>
<keyword evidence="8" id="KW-0902">Two-component regulatory system</keyword>
<dbReference type="SMART" id="SM00387">
    <property type="entry name" value="HATPase_c"/>
    <property type="match status" value="1"/>
</dbReference>
<evidence type="ECO:0000256" key="7">
    <source>
        <dbReference type="ARBA" id="ARBA00022840"/>
    </source>
</evidence>
<dbReference type="InterPro" id="IPR003661">
    <property type="entry name" value="HisK_dim/P_dom"/>
</dbReference>
<evidence type="ECO:0000313" key="10">
    <source>
        <dbReference type="EMBL" id="GAA0602348.1"/>
    </source>
</evidence>
<keyword evidence="4" id="KW-0808">Transferase</keyword>
<dbReference type="PRINTS" id="PR00344">
    <property type="entry name" value="BCTRLSENSOR"/>
</dbReference>
<dbReference type="InterPro" id="IPR036097">
    <property type="entry name" value="HisK_dim/P_sf"/>
</dbReference>
<dbReference type="SUPFAM" id="SSF55874">
    <property type="entry name" value="ATPase domain of HSP90 chaperone/DNA topoisomerase II/histidine kinase"/>
    <property type="match status" value="1"/>
</dbReference>
<evidence type="ECO:0000256" key="8">
    <source>
        <dbReference type="ARBA" id="ARBA00023012"/>
    </source>
</evidence>
<dbReference type="InterPro" id="IPR005467">
    <property type="entry name" value="His_kinase_dom"/>
</dbReference>
<dbReference type="SUPFAM" id="SSF47384">
    <property type="entry name" value="Homodimeric domain of signal transducing histidine kinase"/>
    <property type="match status" value="1"/>
</dbReference>
<gene>
    <name evidence="10" type="ORF">GCM10008943_17190</name>
</gene>
<dbReference type="SMART" id="SM00388">
    <property type="entry name" value="HisKA"/>
    <property type="match status" value="1"/>
</dbReference>
<dbReference type="InterPro" id="IPR036890">
    <property type="entry name" value="HATPase_C_sf"/>
</dbReference>
<evidence type="ECO:0000256" key="1">
    <source>
        <dbReference type="ARBA" id="ARBA00000085"/>
    </source>
</evidence>
<dbReference type="PROSITE" id="PS50109">
    <property type="entry name" value="HIS_KIN"/>
    <property type="match status" value="1"/>
</dbReference>